<dbReference type="Proteomes" id="UP000037035">
    <property type="component" value="Unassembled WGS sequence"/>
</dbReference>
<proteinExistence type="predicted"/>
<feature type="non-terminal residue" evidence="2">
    <location>
        <position position="1"/>
    </location>
</feature>
<dbReference type="AlphaFoldDB" id="A0A0L6VNI8"/>
<dbReference type="VEuPathDB" id="FungiDB:VP01_12861g1"/>
<dbReference type="OrthoDB" id="124484at2759"/>
<evidence type="ECO:0000313" key="3">
    <source>
        <dbReference type="Proteomes" id="UP000037035"/>
    </source>
</evidence>
<sequence length="77" mass="8951">IFPHLHPINLPPFPQNQLLRSQPFEESPRKTEVTIHRKMMIKQLAPAVGRPAKVKINGFEMMAINLHNQSYLRINLL</sequence>
<evidence type="ECO:0000256" key="1">
    <source>
        <dbReference type="SAM" id="MobiDB-lite"/>
    </source>
</evidence>
<name>A0A0L6VNI8_9BASI</name>
<evidence type="ECO:0000313" key="2">
    <source>
        <dbReference type="EMBL" id="KNZ62318.1"/>
    </source>
</evidence>
<accession>A0A0L6VNI8</accession>
<keyword evidence="3" id="KW-1185">Reference proteome</keyword>
<organism evidence="2 3">
    <name type="scientific">Puccinia sorghi</name>
    <dbReference type="NCBI Taxonomy" id="27349"/>
    <lineage>
        <taxon>Eukaryota</taxon>
        <taxon>Fungi</taxon>
        <taxon>Dikarya</taxon>
        <taxon>Basidiomycota</taxon>
        <taxon>Pucciniomycotina</taxon>
        <taxon>Pucciniomycetes</taxon>
        <taxon>Pucciniales</taxon>
        <taxon>Pucciniaceae</taxon>
        <taxon>Puccinia</taxon>
    </lineage>
</organism>
<dbReference type="EMBL" id="LAVV01003178">
    <property type="protein sequence ID" value="KNZ62318.1"/>
    <property type="molecule type" value="Genomic_DNA"/>
</dbReference>
<reference evidence="2 3" key="1">
    <citation type="submission" date="2015-08" db="EMBL/GenBank/DDBJ databases">
        <title>Next Generation Sequencing and Analysis of the Genome of Puccinia sorghi L Schw, the Causal Agent of Maize Common Rust.</title>
        <authorList>
            <person name="Rochi L."/>
            <person name="Burguener G."/>
            <person name="Darino M."/>
            <person name="Turjanski A."/>
            <person name="Kreff E."/>
            <person name="Dieguez M.J."/>
            <person name="Sacco F."/>
        </authorList>
    </citation>
    <scope>NUCLEOTIDE SEQUENCE [LARGE SCALE GENOMIC DNA]</scope>
    <source>
        <strain evidence="2 3">RO10H11247</strain>
    </source>
</reference>
<gene>
    <name evidence="2" type="ORF">VP01_12861g1</name>
</gene>
<comment type="caution">
    <text evidence="2">The sequence shown here is derived from an EMBL/GenBank/DDBJ whole genome shotgun (WGS) entry which is preliminary data.</text>
</comment>
<protein>
    <submittedName>
        <fullName evidence="2">Uncharacterized protein</fullName>
    </submittedName>
</protein>
<feature type="region of interest" description="Disordered" evidence="1">
    <location>
        <begin position="13"/>
        <end position="32"/>
    </location>
</feature>